<feature type="region of interest" description="Disordered" evidence="1">
    <location>
        <begin position="1"/>
        <end position="44"/>
    </location>
</feature>
<evidence type="ECO:0000313" key="3">
    <source>
        <dbReference type="Proteomes" id="UP001176941"/>
    </source>
</evidence>
<dbReference type="EMBL" id="OX459967">
    <property type="protein sequence ID" value="CAI9171786.1"/>
    <property type="molecule type" value="Genomic_DNA"/>
</dbReference>
<name>A0ABN8ZFM3_RANTA</name>
<reference evidence="2" key="1">
    <citation type="submission" date="2023-04" db="EMBL/GenBank/DDBJ databases">
        <authorList>
            <consortium name="ELIXIR-Norway"/>
        </authorList>
    </citation>
    <scope>NUCLEOTIDE SEQUENCE [LARGE SCALE GENOMIC DNA]</scope>
</reference>
<evidence type="ECO:0000256" key="1">
    <source>
        <dbReference type="SAM" id="MobiDB-lite"/>
    </source>
</evidence>
<accession>A0ABN8ZFM3</accession>
<gene>
    <name evidence="2" type="ORF">MRATA1EN1_LOCUS20748</name>
</gene>
<sequence length="167" mass="18401">MSSPRDPVLTREQGWPVAPKQMPSVPRLHPGQAQPLPSPPAPAVQVPLGQSLDLVLLLTIRAIHPKSGFATPQSVASYPQGVSEESQRVTSKTNPSHSARFGVFCFLFSGHLSWLGGKERGARKSSRFKGCRGFRGDLVNLRKCVPMFTFQERQDFPNHMRVPAFGE</sequence>
<evidence type="ECO:0000313" key="2">
    <source>
        <dbReference type="EMBL" id="CAI9171786.1"/>
    </source>
</evidence>
<protein>
    <submittedName>
        <fullName evidence="2">Uncharacterized protein</fullName>
    </submittedName>
</protein>
<dbReference type="Proteomes" id="UP001176941">
    <property type="component" value="Chromosome 31"/>
</dbReference>
<proteinExistence type="predicted"/>
<keyword evidence="3" id="KW-1185">Reference proteome</keyword>
<organism evidence="2 3">
    <name type="scientific">Rangifer tarandus platyrhynchus</name>
    <name type="common">Svalbard reindeer</name>
    <dbReference type="NCBI Taxonomy" id="3082113"/>
    <lineage>
        <taxon>Eukaryota</taxon>
        <taxon>Metazoa</taxon>
        <taxon>Chordata</taxon>
        <taxon>Craniata</taxon>
        <taxon>Vertebrata</taxon>
        <taxon>Euteleostomi</taxon>
        <taxon>Mammalia</taxon>
        <taxon>Eutheria</taxon>
        <taxon>Laurasiatheria</taxon>
        <taxon>Artiodactyla</taxon>
        <taxon>Ruminantia</taxon>
        <taxon>Pecora</taxon>
        <taxon>Cervidae</taxon>
        <taxon>Odocoileinae</taxon>
        <taxon>Rangifer</taxon>
    </lineage>
</organism>